<dbReference type="SUPFAM" id="SSF88659">
    <property type="entry name" value="Sigma3 and sigma4 domains of RNA polymerase sigma factors"/>
    <property type="match status" value="1"/>
</dbReference>
<evidence type="ECO:0000313" key="7">
    <source>
        <dbReference type="EMBL" id="MFB5682944.1"/>
    </source>
</evidence>
<gene>
    <name evidence="7" type="ORF">ACE3NQ_18670</name>
</gene>
<comment type="caution">
    <text evidence="7">The sequence shown here is derived from an EMBL/GenBank/DDBJ whole genome shotgun (WGS) entry which is preliminary data.</text>
</comment>
<dbReference type="Pfam" id="PF04542">
    <property type="entry name" value="Sigma70_r2"/>
    <property type="match status" value="1"/>
</dbReference>
<keyword evidence="8" id="KW-1185">Reference proteome</keyword>
<dbReference type="EMBL" id="JBHILM010000021">
    <property type="protein sequence ID" value="MFB5682944.1"/>
    <property type="molecule type" value="Genomic_DNA"/>
</dbReference>
<feature type="domain" description="RNA polymerase sigma factor 70 region 4 type 2" evidence="6">
    <location>
        <begin position="110"/>
        <end position="159"/>
    </location>
</feature>
<dbReference type="SUPFAM" id="SSF88946">
    <property type="entry name" value="Sigma2 domain of RNA polymerase sigma factors"/>
    <property type="match status" value="1"/>
</dbReference>
<dbReference type="InterPro" id="IPR013325">
    <property type="entry name" value="RNA_pol_sigma_r2"/>
</dbReference>
<dbReference type="InterPro" id="IPR036388">
    <property type="entry name" value="WH-like_DNA-bd_sf"/>
</dbReference>
<name>A0ABV5BDL4_9BACL</name>
<comment type="similarity">
    <text evidence="1">Belongs to the sigma-70 factor family. ECF subfamily.</text>
</comment>
<dbReference type="Pfam" id="PF08281">
    <property type="entry name" value="Sigma70_r4_2"/>
    <property type="match status" value="1"/>
</dbReference>
<dbReference type="RefSeq" id="WP_375526698.1">
    <property type="nucleotide sequence ID" value="NZ_JBHILM010000021.1"/>
</dbReference>
<dbReference type="PANTHER" id="PTHR43133">
    <property type="entry name" value="RNA POLYMERASE ECF-TYPE SIGMA FACTO"/>
    <property type="match status" value="1"/>
</dbReference>
<evidence type="ECO:0000256" key="3">
    <source>
        <dbReference type="ARBA" id="ARBA00023082"/>
    </source>
</evidence>
<dbReference type="CDD" id="cd06171">
    <property type="entry name" value="Sigma70_r4"/>
    <property type="match status" value="1"/>
</dbReference>
<keyword evidence="3" id="KW-0731">Sigma factor</keyword>
<accession>A0ABV5BDL4</accession>
<keyword evidence="4" id="KW-0804">Transcription</keyword>
<dbReference type="Proteomes" id="UP001580407">
    <property type="component" value="Unassembled WGS sequence"/>
</dbReference>
<dbReference type="InterPro" id="IPR039425">
    <property type="entry name" value="RNA_pol_sigma-70-like"/>
</dbReference>
<dbReference type="InterPro" id="IPR013324">
    <property type="entry name" value="RNA_pol_sigma_r3/r4-like"/>
</dbReference>
<evidence type="ECO:0000256" key="1">
    <source>
        <dbReference type="ARBA" id="ARBA00010641"/>
    </source>
</evidence>
<reference evidence="7 8" key="1">
    <citation type="submission" date="2024-09" db="EMBL/GenBank/DDBJ databases">
        <authorList>
            <person name="Ruan L."/>
        </authorList>
    </citation>
    <scope>NUCLEOTIDE SEQUENCE [LARGE SCALE GENOMIC DNA]</scope>
    <source>
        <strain evidence="7 8">D33</strain>
    </source>
</reference>
<evidence type="ECO:0000313" key="8">
    <source>
        <dbReference type="Proteomes" id="UP001580407"/>
    </source>
</evidence>
<dbReference type="Gene3D" id="1.10.1740.10">
    <property type="match status" value="1"/>
</dbReference>
<dbReference type="InterPro" id="IPR013249">
    <property type="entry name" value="RNA_pol_sigma70_r4_t2"/>
</dbReference>
<dbReference type="Gene3D" id="1.10.10.10">
    <property type="entry name" value="Winged helix-like DNA-binding domain superfamily/Winged helix DNA-binding domain"/>
    <property type="match status" value="1"/>
</dbReference>
<dbReference type="NCBIfam" id="TIGR02937">
    <property type="entry name" value="sigma70-ECF"/>
    <property type="match status" value="1"/>
</dbReference>
<evidence type="ECO:0000259" key="6">
    <source>
        <dbReference type="Pfam" id="PF08281"/>
    </source>
</evidence>
<proteinExistence type="inferred from homology"/>
<evidence type="ECO:0000256" key="2">
    <source>
        <dbReference type="ARBA" id="ARBA00023015"/>
    </source>
</evidence>
<feature type="domain" description="RNA polymerase sigma-70 region 2" evidence="5">
    <location>
        <begin position="19"/>
        <end position="87"/>
    </location>
</feature>
<evidence type="ECO:0000256" key="4">
    <source>
        <dbReference type="ARBA" id="ARBA00023163"/>
    </source>
</evidence>
<keyword evidence="2" id="KW-0805">Transcription regulation</keyword>
<sequence length="178" mass="20868">MELEVKRAQRGDREAFIRLFRRLEPELYGLAKSILRHDEDCADAFQETTLKAYKSLAALRQPKYFKTWVIRILINECNQLLRSRGRTIAMADPPEAHRSPVYYDDSNKIDLHEAVSQLDESLRIVIHLFYFQDLPVKQIANALDISEGAVRARLHRARSILMERIQRTRKEGLAYETR</sequence>
<dbReference type="InterPro" id="IPR014284">
    <property type="entry name" value="RNA_pol_sigma-70_dom"/>
</dbReference>
<organism evidence="7 8">
    <name type="scientific">Paenibacillus terreus</name>
    <dbReference type="NCBI Taxonomy" id="1387834"/>
    <lineage>
        <taxon>Bacteria</taxon>
        <taxon>Bacillati</taxon>
        <taxon>Bacillota</taxon>
        <taxon>Bacilli</taxon>
        <taxon>Bacillales</taxon>
        <taxon>Paenibacillaceae</taxon>
        <taxon>Paenibacillus</taxon>
    </lineage>
</organism>
<evidence type="ECO:0000259" key="5">
    <source>
        <dbReference type="Pfam" id="PF04542"/>
    </source>
</evidence>
<protein>
    <submittedName>
        <fullName evidence="7">Sigma-70 family RNA polymerase sigma factor</fullName>
    </submittedName>
</protein>
<dbReference type="InterPro" id="IPR007627">
    <property type="entry name" value="RNA_pol_sigma70_r2"/>
</dbReference>
<dbReference type="PANTHER" id="PTHR43133:SF51">
    <property type="entry name" value="RNA POLYMERASE SIGMA FACTOR"/>
    <property type="match status" value="1"/>
</dbReference>